<proteinExistence type="inferred from homology"/>
<name>A0AAU1HSZ5_9ACTN</name>
<dbReference type="InterPro" id="IPR003325">
    <property type="entry name" value="TerD"/>
</dbReference>
<accession>A0AAU1HSZ5</accession>
<dbReference type="InterPro" id="IPR051324">
    <property type="entry name" value="Stress/Tellurium_Resist"/>
</dbReference>
<dbReference type="PANTHER" id="PTHR32097">
    <property type="entry name" value="CAMP-BINDING PROTEIN 1-RELATED"/>
    <property type="match status" value="1"/>
</dbReference>
<evidence type="ECO:0000259" key="2">
    <source>
        <dbReference type="Pfam" id="PF02342"/>
    </source>
</evidence>
<dbReference type="EMBL" id="CP108140">
    <property type="protein sequence ID" value="WTP85550.1"/>
    <property type="molecule type" value="Genomic_DNA"/>
</dbReference>
<gene>
    <name evidence="3" type="ORF">OG477_09335</name>
</gene>
<evidence type="ECO:0000313" key="3">
    <source>
        <dbReference type="EMBL" id="WTP85550.1"/>
    </source>
</evidence>
<dbReference type="Pfam" id="PF02342">
    <property type="entry name" value="TerD"/>
    <property type="match status" value="1"/>
</dbReference>
<evidence type="ECO:0000256" key="1">
    <source>
        <dbReference type="ARBA" id="ARBA00008775"/>
    </source>
</evidence>
<dbReference type="CDD" id="cd06974">
    <property type="entry name" value="TerD_like"/>
    <property type="match status" value="1"/>
</dbReference>
<dbReference type="Gene3D" id="2.60.60.30">
    <property type="entry name" value="sav2460 like domains"/>
    <property type="match status" value="1"/>
</dbReference>
<reference evidence="3" key="1">
    <citation type="submission" date="2022-10" db="EMBL/GenBank/DDBJ databases">
        <title>The complete genomes of actinobacterial strains from the NBC collection.</title>
        <authorList>
            <person name="Joergensen T.S."/>
            <person name="Alvarez Arevalo M."/>
            <person name="Sterndorff E.B."/>
            <person name="Faurdal D."/>
            <person name="Vuksanovic O."/>
            <person name="Mourched A.-S."/>
            <person name="Charusanti P."/>
            <person name="Shaw S."/>
            <person name="Blin K."/>
            <person name="Weber T."/>
        </authorList>
    </citation>
    <scope>NUCLEOTIDE SEQUENCE</scope>
    <source>
        <strain evidence="3">NBC 00180</strain>
    </source>
</reference>
<feature type="domain" description="TerD" evidence="2">
    <location>
        <begin position="20"/>
        <end position="188"/>
    </location>
</feature>
<comment type="similarity">
    <text evidence="1">Belongs to the CAPAB/TerDEXZ family.</text>
</comment>
<protein>
    <submittedName>
        <fullName evidence="3">TerD family protein</fullName>
    </submittedName>
</protein>
<organism evidence="3">
    <name type="scientific">Streptomyces sp. NBC_00180</name>
    <dbReference type="NCBI Taxonomy" id="2903632"/>
    <lineage>
        <taxon>Bacteria</taxon>
        <taxon>Bacillati</taxon>
        <taxon>Actinomycetota</taxon>
        <taxon>Actinomycetes</taxon>
        <taxon>Kitasatosporales</taxon>
        <taxon>Streptomycetaceae</taxon>
        <taxon>Streptomyces</taxon>
    </lineage>
</organism>
<dbReference type="PANTHER" id="PTHR32097:SF4">
    <property type="entry name" value="GENERAL STRESS PROTEIN 16U"/>
    <property type="match status" value="1"/>
</dbReference>
<sequence length="203" mass="22067">MAGWTTGLACWAVQAEPQAQRGRGSPVNAINKGIRKVEISLKWDPSPAGDPPTDLDLVAATYLASDPYGDPAYVVHFDSRSPDGTIYLNRDSQDGKGFGWDEVLTVELDRLDGRYARVMVGVAIQQRPAQRTFVSVINPALRIREGYTVMAEDDFGGVLGSTAATVAEFVREGSSAWEFRSGIHGFEDDPATFTEAMGKARRP</sequence>
<dbReference type="AlphaFoldDB" id="A0AAU1HSZ5"/>